<protein>
    <submittedName>
        <fullName evidence="1">Uncharacterized protein</fullName>
    </submittedName>
</protein>
<evidence type="ECO:0000313" key="2">
    <source>
        <dbReference type="Proteomes" id="UP001234178"/>
    </source>
</evidence>
<evidence type="ECO:0000313" key="1">
    <source>
        <dbReference type="EMBL" id="KAK4011992.1"/>
    </source>
</evidence>
<name>A0ABQ9ZGD5_9CRUS</name>
<comment type="caution">
    <text evidence="1">The sequence shown here is derived from an EMBL/GenBank/DDBJ whole genome shotgun (WGS) entry which is preliminary data.</text>
</comment>
<sequence length="66" mass="7496">MRLWRRCCGHQDVTIVLVYSISFFLNAHQQSSALQNNYDHVINFGVGQFLGRSIAVMAPIDISKVE</sequence>
<dbReference type="EMBL" id="JAOYFB010000003">
    <property type="protein sequence ID" value="KAK4011992.1"/>
    <property type="molecule type" value="Genomic_DNA"/>
</dbReference>
<gene>
    <name evidence="1" type="ORF">OUZ56_021094</name>
</gene>
<keyword evidence="2" id="KW-1185">Reference proteome</keyword>
<dbReference type="Proteomes" id="UP001234178">
    <property type="component" value="Unassembled WGS sequence"/>
</dbReference>
<proteinExistence type="predicted"/>
<organism evidence="1 2">
    <name type="scientific">Daphnia magna</name>
    <dbReference type="NCBI Taxonomy" id="35525"/>
    <lineage>
        <taxon>Eukaryota</taxon>
        <taxon>Metazoa</taxon>
        <taxon>Ecdysozoa</taxon>
        <taxon>Arthropoda</taxon>
        <taxon>Crustacea</taxon>
        <taxon>Branchiopoda</taxon>
        <taxon>Diplostraca</taxon>
        <taxon>Cladocera</taxon>
        <taxon>Anomopoda</taxon>
        <taxon>Daphniidae</taxon>
        <taxon>Daphnia</taxon>
    </lineage>
</organism>
<reference evidence="1 2" key="1">
    <citation type="journal article" date="2023" name="Nucleic Acids Res.">
        <title>The hologenome of Daphnia magna reveals possible DNA methylation and microbiome-mediated evolution of the host genome.</title>
        <authorList>
            <person name="Chaturvedi A."/>
            <person name="Li X."/>
            <person name="Dhandapani V."/>
            <person name="Marshall H."/>
            <person name="Kissane S."/>
            <person name="Cuenca-Cambronero M."/>
            <person name="Asole G."/>
            <person name="Calvet F."/>
            <person name="Ruiz-Romero M."/>
            <person name="Marangio P."/>
            <person name="Guigo R."/>
            <person name="Rago D."/>
            <person name="Mirbahai L."/>
            <person name="Eastwood N."/>
            <person name="Colbourne J.K."/>
            <person name="Zhou J."/>
            <person name="Mallon E."/>
            <person name="Orsini L."/>
        </authorList>
    </citation>
    <scope>NUCLEOTIDE SEQUENCE [LARGE SCALE GENOMIC DNA]</scope>
    <source>
        <strain evidence="1">LRV0_1</strain>
    </source>
</reference>
<accession>A0ABQ9ZGD5</accession>